<dbReference type="Gene3D" id="3.40.50.720">
    <property type="entry name" value="NAD(P)-binding Rossmann-like Domain"/>
    <property type="match status" value="1"/>
</dbReference>
<accession>A0A2T2WT82</accession>
<dbReference type="InterPro" id="IPR036721">
    <property type="entry name" value="RCK_C_sf"/>
</dbReference>
<dbReference type="AlphaFoldDB" id="A0A2T2WT82"/>
<comment type="caution">
    <text evidence="4">The sequence shown here is derived from an EMBL/GenBank/DDBJ whole genome shotgun (WGS) entry which is preliminary data.</text>
</comment>
<dbReference type="EMBL" id="PXYT01000054">
    <property type="protein sequence ID" value="PSR25447.1"/>
    <property type="molecule type" value="Genomic_DNA"/>
</dbReference>
<dbReference type="PROSITE" id="PS51202">
    <property type="entry name" value="RCK_C"/>
    <property type="match status" value="1"/>
</dbReference>
<protein>
    <recommendedName>
        <fullName evidence="6">Potassium channel protein</fullName>
    </recommendedName>
</protein>
<feature type="domain" description="RCK C-terminal" evidence="3">
    <location>
        <begin position="250"/>
        <end position="324"/>
    </location>
</feature>
<proteinExistence type="predicted"/>
<dbReference type="SUPFAM" id="SSF81324">
    <property type="entry name" value="Voltage-gated potassium channels"/>
    <property type="match status" value="1"/>
</dbReference>
<dbReference type="Gene3D" id="3.30.70.1450">
    <property type="entry name" value="Regulator of K+ conductance, C-terminal domain"/>
    <property type="match status" value="1"/>
</dbReference>
<feature type="transmembrane region" description="Helical" evidence="1">
    <location>
        <begin position="12"/>
        <end position="31"/>
    </location>
</feature>
<gene>
    <name evidence="4" type="ORF">C7B43_16785</name>
</gene>
<dbReference type="Gene3D" id="1.10.287.70">
    <property type="match status" value="1"/>
</dbReference>
<reference evidence="4 5" key="1">
    <citation type="journal article" date="2014" name="BMC Genomics">
        <title>Comparison of environmental and isolate Sulfobacillus genomes reveals diverse carbon, sulfur, nitrogen, and hydrogen metabolisms.</title>
        <authorList>
            <person name="Justice N.B."/>
            <person name="Norman A."/>
            <person name="Brown C.T."/>
            <person name="Singh A."/>
            <person name="Thomas B.C."/>
            <person name="Banfield J.F."/>
        </authorList>
    </citation>
    <scope>NUCLEOTIDE SEQUENCE [LARGE SCALE GENOMIC DNA]</scope>
    <source>
        <strain evidence="4">AMDSBA1</strain>
    </source>
</reference>
<dbReference type="InterPro" id="IPR050721">
    <property type="entry name" value="Trk_Ktr_HKT_K-transport"/>
</dbReference>
<keyword evidence="1" id="KW-0472">Membrane</keyword>
<sequence length="324" mass="36176">MEETTMQTFSARIKWVVTLIFFVLLLGTFGFHEIYHARWDLAFYFIIAIMSTVSDPRITPHGSTQLIFNTVVIIVGTGVWIFGLSIIVSYFLESDMGYFKERRTMRAIERMTDHFVIIGAGRVGESIAVELHQLGEQVVVLDPDASRIERIKGLGLPALIISGFDAEALKVANLPKARGFALALPDDAQNLYAYLTARDLNPDLLVVARAQTQESAHYLRNLGVNRIILPDLLTGRRIARMLAKPVAQDLLMALLNEEGVHVQEIYVNPGDPIANQPVQKVREIYGEAVTLIGYWHDSKLHMAPRAQDLIVPGDTVILVQVDDS</sequence>
<name>A0A2T2WT82_9FIRM</name>
<evidence type="ECO:0000313" key="5">
    <source>
        <dbReference type="Proteomes" id="UP000242699"/>
    </source>
</evidence>
<dbReference type="SUPFAM" id="SSF116726">
    <property type="entry name" value="TrkA C-terminal domain-like"/>
    <property type="match status" value="1"/>
</dbReference>
<dbReference type="GO" id="GO:0006813">
    <property type="term" value="P:potassium ion transport"/>
    <property type="evidence" value="ECO:0007669"/>
    <property type="project" value="InterPro"/>
</dbReference>
<dbReference type="PROSITE" id="PS51201">
    <property type="entry name" value="RCK_N"/>
    <property type="match status" value="1"/>
</dbReference>
<evidence type="ECO:0000256" key="1">
    <source>
        <dbReference type="SAM" id="Phobius"/>
    </source>
</evidence>
<dbReference type="InterPro" id="IPR003148">
    <property type="entry name" value="RCK_N"/>
</dbReference>
<evidence type="ECO:0000259" key="3">
    <source>
        <dbReference type="PROSITE" id="PS51202"/>
    </source>
</evidence>
<dbReference type="GO" id="GO:0008324">
    <property type="term" value="F:monoatomic cation transmembrane transporter activity"/>
    <property type="evidence" value="ECO:0007669"/>
    <property type="project" value="InterPro"/>
</dbReference>
<dbReference type="InterPro" id="IPR006037">
    <property type="entry name" value="RCK_C"/>
</dbReference>
<dbReference type="Proteomes" id="UP000242699">
    <property type="component" value="Unassembled WGS sequence"/>
</dbReference>
<dbReference type="SUPFAM" id="SSF51735">
    <property type="entry name" value="NAD(P)-binding Rossmann-fold domains"/>
    <property type="match status" value="1"/>
</dbReference>
<evidence type="ECO:0000259" key="2">
    <source>
        <dbReference type="PROSITE" id="PS51201"/>
    </source>
</evidence>
<evidence type="ECO:0008006" key="6">
    <source>
        <dbReference type="Google" id="ProtNLM"/>
    </source>
</evidence>
<organism evidence="4 5">
    <name type="scientific">Sulfobacillus benefaciens</name>
    <dbReference type="NCBI Taxonomy" id="453960"/>
    <lineage>
        <taxon>Bacteria</taxon>
        <taxon>Bacillati</taxon>
        <taxon>Bacillota</taxon>
        <taxon>Clostridia</taxon>
        <taxon>Eubacteriales</taxon>
        <taxon>Clostridiales Family XVII. Incertae Sedis</taxon>
        <taxon>Sulfobacillus</taxon>
    </lineage>
</organism>
<dbReference type="PANTHER" id="PTHR43833:SF9">
    <property type="entry name" value="POTASSIUM CHANNEL PROTEIN YUGO-RELATED"/>
    <property type="match status" value="1"/>
</dbReference>
<dbReference type="InterPro" id="IPR036291">
    <property type="entry name" value="NAD(P)-bd_dom_sf"/>
</dbReference>
<feature type="transmembrane region" description="Helical" evidence="1">
    <location>
        <begin position="66"/>
        <end position="92"/>
    </location>
</feature>
<dbReference type="PANTHER" id="PTHR43833">
    <property type="entry name" value="POTASSIUM CHANNEL PROTEIN 2-RELATED-RELATED"/>
    <property type="match status" value="1"/>
</dbReference>
<keyword evidence="1" id="KW-0812">Transmembrane</keyword>
<feature type="domain" description="RCK N-terminal" evidence="2">
    <location>
        <begin position="112"/>
        <end position="229"/>
    </location>
</feature>
<dbReference type="Pfam" id="PF02254">
    <property type="entry name" value="TrkA_N"/>
    <property type="match status" value="1"/>
</dbReference>
<evidence type="ECO:0000313" key="4">
    <source>
        <dbReference type="EMBL" id="PSR25447.1"/>
    </source>
</evidence>
<keyword evidence="1" id="KW-1133">Transmembrane helix</keyword>